<name>A0ABN7UY17_GIGMA</name>
<evidence type="ECO:0000256" key="1">
    <source>
        <dbReference type="SAM" id="MobiDB-lite"/>
    </source>
</evidence>
<dbReference type="Proteomes" id="UP000789901">
    <property type="component" value="Unassembled WGS sequence"/>
</dbReference>
<feature type="compositionally biased region" description="Polar residues" evidence="1">
    <location>
        <begin position="48"/>
        <end position="61"/>
    </location>
</feature>
<dbReference type="EMBL" id="CAJVQB010007243">
    <property type="protein sequence ID" value="CAG8699816.1"/>
    <property type="molecule type" value="Genomic_DNA"/>
</dbReference>
<reference evidence="2 3" key="1">
    <citation type="submission" date="2021-06" db="EMBL/GenBank/DDBJ databases">
        <authorList>
            <person name="Kallberg Y."/>
            <person name="Tangrot J."/>
            <person name="Rosling A."/>
        </authorList>
    </citation>
    <scope>NUCLEOTIDE SEQUENCE [LARGE SCALE GENOMIC DNA]</scope>
    <source>
        <strain evidence="2 3">120-4 pot B 10/14</strain>
    </source>
</reference>
<keyword evidence="3" id="KW-1185">Reference proteome</keyword>
<sequence length="67" mass="7619">EAPTKQKIKHTQRQAIYKILKTLTNYGTAPAKEKQNPGLQKRICCKPKSTNYDNTSDNQKALLTEDN</sequence>
<feature type="region of interest" description="Disordered" evidence="1">
    <location>
        <begin position="29"/>
        <end position="67"/>
    </location>
</feature>
<accession>A0ABN7UY17</accession>
<evidence type="ECO:0000313" key="2">
    <source>
        <dbReference type="EMBL" id="CAG8699816.1"/>
    </source>
</evidence>
<feature type="non-terminal residue" evidence="2">
    <location>
        <position position="1"/>
    </location>
</feature>
<organism evidence="2 3">
    <name type="scientific">Gigaspora margarita</name>
    <dbReference type="NCBI Taxonomy" id="4874"/>
    <lineage>
        <taxon>Eukaryota</taxon>
        <taxon>Fungi</taxon>
        <taxon>Fungi incertae sedis</taxon>
        <taxon>Mucoromycota</taxon>
        <taxon>Glomeromycotina</taxon>
        <taxon>Glomeromycetes</taxon>
        <taxon>Diversisporales</taxon>
        <taxon>Gigasporaceae</taxon>
        <taxon>Gigaspora</taxon>
    </lineage>
</organism>
<proteinExistence type="predicted"/>
<evidence type="ECO:0000313" key="3">
    <source>
        <dbReference type="Proteomes" id="UP000789901"/>
    </source>
</evidence>
<gene>
    <name evidence="2" type="ORF">GMARGA_LOCUS12051</name>
</gene>
<protein>
    <submittedName>
        <fullName evidence="2">29299_t:CDS:1</fullName>
    </submittedName>
</protein>
<comment type="caution">
    <text evidence="2">The sequence shown here is derived from an EMBL/GenBank/DDBJ whole genome shotgun (WGS) entry which is preliminary data.</text>
</comment>